<dbReference type="EMBL" id="KT007017">
    <property type="protein sequence ID" value="AKQ03608.1"/>
    <property type="molecule type" value="Genomic_DNA"/>
</dbReference>
<dbReference type="GO" id="GO:0042274">
    <property type="term" value="P:ribosomal small subunit biogenesis"/>
    <property type="evidence" value="ECO:0007669"/>
    <property type="project" value="TreeGrafter"/>
</dbReference>
<dbReference type="GO" id="GO:0019843">
    <property type="term" value="F:rRNA binding"/>
    <property type="evidence" value="ECO:0007669"/>
    <property type="project" value="UniProtKB-UniRule"/>
</dbReference>
<dbReference type="GO" id="GO:0015935">
    <property type="term" value="C:small ribosomal subunit"/>
    <property type="evidence" value="ECO:0007669"/>
    <property type="project" value="InterPro"/>
</dbReference>
<dbReference type="InterPro" id="IPR018079">
    <property type="entry name" value="Ribosomal_uS4_CS"/>
</dbReference>
<feature type="domain" description="Small ribosomal subunit protein uS4 N-terminal" evidence="10">
    <location>
        <begin position="3"/>
        <end position="98"/>
    </location>
</feature>
<organism evidence="11">
    <name type="scientific">uncultured candidate division Zixibacteria bacterium Rifle_16ft_4_minimus_38126</name>
    <dbReference type="NCBI Taxonomy" id="1665171"/>
    <lineage>
        <taxon>Bacteria</taxon>
        <taxon>Pseudomonadati</taxon>
    </lineage>
</organism>
<comment type="function">
    <text evidence="7">One of the primary rRNA binding proteins, it binds directly to 16S rRNA where it nucleates assembly of the body of the 30S subunit.</text>
</comment>
<dbReference type="Pfam" id="PF00163">
    <property type="entry name" value="Ribosomal_S4"/>
    <property type="match status" value="1"/>
</dbReference>
<dbReference type="Gene3D" id="1.10.1050.10">
    <property type="entry name" value="Ribosomal Protein S4 Delta 41, Chain A, domain 1"/>
    <property type="match status" value="1"/>
</dbReference>
<keyword evidence="2 7" id="KW-0699">rRNA-binding</keyword>
<dbReference type="GO" id="GO:0003735">
    <property type="term" value="F:structural constituent of ribosome"/>
    <property type="evidence" value="ECO:0007669"/>
    <property type="project" value="InterPro"/>
</dbReference>
<dbReference type="SMART" id="SM00363">
    <property type="entry name" value="S4"/>
    <property type="match status" value="1"/>
</dbReference>
<name>A0A0H4T704_UNCZI</name>
<evidence type="ECO:0000259" key="9">
    <source>
        <dbReference type="SMART" id="SM00363"/>
    </source>
</evidence>
<evidence type="ECO:0000313" key="11">
    <source>
        <dbReference type="EMBL" id="AKQ03608.1"/>
    </source>
</evidence>
<evidence type="ECO:0000256" key="2">
    <source>
        <dbReference type="ARBA" id="ARBA00022730"/>
    </source>
</evidence>
<evidence type="ECO:0000259" key="10">
    <source>
        <dbReference type="SMART" id="SM01390"/>
    </source>
</evidence>
<evidence type="ECO:0000256" key="4">
    <source>
        <dbReference type="ARBA" id="ARBA00022980"/>
    </source>
</evidence>
<evidence type="ECO:0000256" key="5">
    <source>
        <dbReference type="ARBA" id="ARBA00023274"/>
    </source>
</evidence>
<gene>
    <name evidence="7 11" type="primary">rpsD</name>
</gene>
<dbReference type="Pfam" id="PF01479">
    <property type="entry name" value="S4"/>
    <property type="match status" value="1"/>
</dbReference>
<protein>
    <recommendedName>
        <fullName evidence="6 7">Small ribosomal subunit protein uS4</fullName>
    </recommendedName>
</protein>
<dbReference type="InterPro" id="IPR002942">
    <property type="entry name" value="S4_RNA-bd"/>
</dbReference>
<evidence type="ECO:0000256" key="3">
    <source>
        <dbReference type="ARBA" id="ARBA00022884"/>
    </source>
</evidence>
<evidence type="ECO:0000256" key="7">
    <source>
        <dbReference type="HAMAP-Rule" id="MF_01306"/>
    </source>
</evidence>
<dbReference type="PROSITE" id="PS00632">
    <property type="entry name" value="RIBOSOMAL_S4"/>
    <property type="match status" value="1"/>
</dbReference>
<dbReference type="AlphaFoldDB" id="A0A0H4T704"/>
<dbReference type="Gene3D" id="3.10.290.10">
    <property type="entry name" value="RNA-binding S4 domain"/>
    <property type="match status" value="1"/>
</dbReference>
<dbReference type="PANTHER" id="PTHR11831:SF4">
    <property type="entry name" value="SMALL RIBOSOMAL SUBUNIT PROTEIN US4M"/>
    <property type="match status" value="1"/>
</dbReference>
<accession>A0A0H4T704</accession>
<dbReference type="InterPro" id="IPR005709">
    <property type="entry name" value="Ribosomal_uS4_bac-type"/>
</dbReference>
<evidence type="ECO:0000256" key="6">
    <source>
        <dbReference type="ARBA" id="ARBA00035254"/>
    </source>
</evidence>
<dbReference type="PANTHER" id="PTHR11831">
    <property type="entry name" value="30S 40S RIBOSOMAL PROTEIN"/>
    <property type="match status" value="1"/>
</dbReference>
<proteinExistence type="inferred from homology"/>
<dbReference type="InterPro" id="IPR036986">
    <property type="entry name" value="S4_RNA-bd_sf"/>
</dbReference>
<dbReference type="FunFam" id="1.10.1050.10:FF:000001">
    <property type="entry name" value="30S ribosomal protein S4"/>
    <property type="match status" value="1"/>
</dbReference>
<dbReference type="NCBIfam" id="TIGR01017">
    <property type="entry name" value="rpsD_bact"/>
    <property type="match status" value="1"/>
</dbReference>
<dbReference type="SMART" id="SM01390">
    <property type="entry name" value="Ribosomal_S4"/>
    <property type="match status" value="1"/>
</dbReference>
<comment type="similarity">
    <text evidence="1 7 8">Belongs to the universal ribosomal protein uS4 family.</text>
</comment>
<reference evidence="11" key="1">
    <citation type="journal article" date="2015" name="ISME J.">
        <title>Aquifer environment selects for microbial species cohorts in sediment and groundwater.</title>
        <authorList>
            <person name="Hug L.A."/>
            <person name="Thomas B.C."/>
            <person name="Brown C.T."/>
            <person name="Frischkorn K.R."/>
            <person name="Williams K.H."/>
            <person name="Tringe S.G."/>
            <person name="Banfield J.F."/>
        </authorList>
    </citation>
    <scope>NUCLEOTIDE SEQUENCE</scope>
</reference>
<comment type="function">
    <text evidence="7">With S5 and S12 plays an important role in translational accuracy.</text>
</comment>
<dbReference type="CDD" id="cd00165">
    <property type="entry name" value="S4"/>
    <property type="match status" value="1"/>
</dbReference>
<dbReference type="NCBIfam" id="NF003717">
    <property type="entry name" value="PRK05327.1"/>
    <property type="match status" value="1"/>
</dbReference>
<dbReference type="GO" id="GO:0006412">
    <property type="term" value="P:translation"/>
    <property type="evidence" value="ECO:0007669"/>
    <property type="project" value="UniProtKB-UniRule"/>
</dbReference>
<dbReference type="FunFam" id="3.10.290.10:FF:000001">
    <property type="entry name" value="30S ribosomal protein S4"/>
    <property type="match status" value="1"/>
</dbReference>
<keyword evidence="3 7" id="KW-0694">RNA-binding</keyword>
<dbReference type="InterPro" id="IPR022801">
    <property type="entry name" value="Ribosomal_uS4"/>
</dbReference>
<dbReference type="InterPro" id="IPR001912">
    <property type="entry name" value="Ribosomal_uS4_N"/>
</dbReference>
<evidence type="ECO:0000256" key="8">
    <source>
        <dbReference type="RuleBase" id="RU003699"/>
    </source>
</evidence>
<comment type="subunit">
    <text evidence="7">Part of the 30S ribosomal subunit. Contacts protein S5. The interaction surface between S4 and S5 is involved in control of translational fidelity.</text>
</comment>
<dbReference type="SUPFAM" id="SSF55174">
    <property type="entry name" value="Alpha-L RNA-binding motif"/>
    <property type="match status" value="1"/>
</dbReference>
<keyword evidence="5 7" id="KW-0687">Ribonucleoprotein</keyword>
<feature type="domain" description="RNA-binding S4" evidence="9">
    <location>
        <begin position="99"/>
        <end position="159"/>
    </location>
</feature>
<keyword evidence="4 7" id="KW-0689">Ribosomal protein</keyword>
<evidence type="ECO:0000256" key="1">
    <source>
        <dbReference type="ARBA" id="ARBA00007465"/>
    </source>
</evidence>
<sequence>MARYTGPVCKICRKEGEKLFLKGNRCYTEKCAFDRRPYSPGEHGQKFRRKEGGYSLRLREKQKLKRTFGLLEEQFHIYFEKADQQRGVTGENLLQALECRLDNLVYRLGFSPSRRAARQLVRHRHFLVNGRIVDIPSYPVRPGQVISVQEKSRQIDLIHQALKSAREDLPYLRLDKARMEGELLEVPKRADIPVTAQEHLIVELYSK</sequence>
<dbReference type="PROSITE" id="PS50889">
    <property type="entry name" value="S4"/>
    <property type="match status" value="1"/>
</dbReference>
<dbReference type="HAMAP" id="MF_01306_B">
    <property type="entry name" value="Ribosomal_uS4_B"/>
    <property type="match status" value="1"/>
</dbReference>